<accession>A0A915HGV5</accession>
<organism evidence="2 3">
    <name type="scientific">Romanomermis culicivorax</name>
    <name type="common">Nematode worm</name>
    <dbReference type="NCBI Taxonomy" id="13658"/>
    <lineage>
        <taxon>Eukaryota</taxon>
        <taxon>Metazoa</taxon>
        <taxon>Ecdysozoa</taxon>
        <taxon>Nematoda</taxon>
        <taxon>Enoplea</taxon>
        <taxon>Dorylaimia</taxon>
        <taxon>Mermithida</taxon>
        <taxon>Mermithoidea</taxon>
        <taxon>Mermithidae</taxon>
        <taxon>Romanomermis</taxon>
    </lineage>
</organism>
<evidence type="ECO:0000256" key="1">
    <source>
        <dbReference type="SAM" id="Phobius"/>
    </source>
</evidence>
<keyword evidence="2" id="KW-1185">Reference proteome</keyword>
<protein>
    <submittedName>
        <fullName evidence="3">Uncharacterized protein</fullName>
    </submittedName>
</protein>
<dbReference type="WBParaSite" id="nRc.2.0.1.t00659-RA">
    <property type="protein sequence ID" value="nRc.2.0.1.t00659-RA"/>
    <property type="gene ID" value="nRc.2.0.1.g00659"/>
</dbReference>
<evidence type="ECO:0000313" key="3">
    <source>
        <dbReference type="WBParaSite" id="nRc.2.0.1.t00659-RA"/>
    </source>
</evidence>
<dbReference type="AlphaFoldDB" id="A0A915HGV5"/>
<keyword evidence="1" id="KW-0812">Transmembrane</keyword>
<sequence length="65" mass="7263">MTDAMTIKERGGNSDFQDFIFIMENSTIPPEKHLQLSAASSTTLFLLFYGSIIMITASNVDHHDL</sequence>
<evidence type="ECO:0000313" key="2">
    <source>
        <dbReference type="Proteomes" id="UP000887565"/>
    </source>
</evidence>
<feature type="transmembrane region" description="Helical" evidence="1">
    <location>
        <begin position="36"/>
        <end position="57"/>
    </location>
</feature>
<dbReference type="Proteomes" id="UP000887565">
    <property type="component" value="Unplaced"/>
</dbReference>
<reference evidence="3" key="1">
    <citation type="submission" date="2022-11" db="UniProtKB">
        <authorList>
            <consortium name="WormBaseParasite"/>
        </authorList>
    </citation>
    <scope>IDENTIFICATION</scope>
</reference>
<keyword evidence="1" id="KW-1133">Transmembrane helix</keyword>
<proteinExistence type="predicted"/>
<keyword evidence="1" id="KW-0472">Membrane</keyword>
<name>A0A915HGV5_ROMCU</name>